<name>A0A2A6B5Q8_PRIPA</name>
<dbReference type="Proteomes" id="UP000005239">
    <property type="component" value="Unassembled WGS sequence"/>
</dbReference>
<evidence type="ECO:0000313" key="1">
    <source>
        <dbReference type="EnsemblMetazoa" id="PPA43864.1"/>
    </source>
</evidence>
<reference evidence="2" key="1">
    <citation type="journal article" date="2008" name="Nat. Genet.">
        <title>The Pristionchus pacificus genome provides a unique perspective on nematode lifestyle and parasitism.</title>
        <authorList>
            <person name="Dieterich C."/>
            <person name="Clifton S.W."/>
            <person name="Schuster L.N."/>
            <person name="Chinwalla A."/>
            <person name="Delehaunty K."/>
            <person name="Dinkelacker I."/>
            <person name="Fulton L."/>
            <person name="Fulton R."/>
            <person name="Godfrey J."/>
            <person name="Minx P."/>
            <person name="Mitreva M."/>
            <person name="Roeseler W."/>
            <person name="Tian H."/>
            <person name="Witte H."/>
            <person name="Yang S.P."/>
            <person name="Wilson R.K."/>
            <person name="Sommer R.J."/>
        </authorList>
    </citation>
    <scope>NUCLEOTIDE SEQUENCE [LARGE SCALE GENOMIC DNA]</scope>
    <source>
        <strain evidence="2">PS312</strain>
    </source>
</reference>
<proteinExistence type="predicted"/>
<protein>
    <submittedName>
        <fullName evidence="1">Uncharacterized protein</fullName>
    </submittedName>
</protein>
<organism evidence="1 2">
    <name type="scientific">Pristionchus pacificus</name>
    <name type="common">Parasitic nematode worm</name>
    <dbReference type="NCBI Taxonomy" id="54126"/>
    <lineage>
        <taxon>Eukaryota</taxon>
        <taxon>Metazoa</taxon>
        <taxon>Ecdysozoa</taxon>
        <taxon>Nematoda</taxon>
        <taxon>Chromadorea</taxon>
        <taxon>Rhabditida</taxon>
        <taxon>Rhabditina</taxon>
        <taxon>Diplogasteromorpha</taxon>
        <taxon>Diplogasteroidea</taxon>
        <taxon>Neodiplogasteridae</taxon>
        <taxon>Pristionchus</taxon>
    </lineage>
</organism>
<dbReference type="EnsemblMetazoa" id="PPA43864.1">
    <property type="protein sequence ID" value="PPA43864.1"/>
    <property type="gene ID" value="WBGene00282233"/>
</dbReference>
<gene>
    <name evidence="1" type="primary">WBGene00282233</name>
</gene>
<accession>A0A2A6B5Q8</accession>
<dbReference type="AlphaFoldDB" id="A0A2A6B5Q8"/>
<reference evidence="1" key="2">
    <citation type="submission" date="2022-06" db="UniProtKB">
        <authorList>
            <consortium name="EnsemblMetazoa"/>
        </authorList>
    </citation>
    <scope>IDENTIFICATION</scope>
    <source>
        <strain evidence="1">PS312</strain>
    </source>
</reference>
<keyword evidence="2" id="KW-1185">Reference proteome</keyword>
<sequence>MIGRAITDAILLGKRPCGFYQSKNARKSERTQRTHLNAGNIDGQNRRGMIGFLSDLAGFKQIYVEEDPRGCLEGSTMTR</sequence>
<evidence type="ECO:0000313" key="2">
    <source>
        <dbReference type="Proteomes" id="UP000005239"/>
    </source>
</evidence>
<accession>A0A8R1Z4G5</accession>